<evidence type="ECO:0000313" key="1">
    <source>
        <dbReference type="EMBL" id="SVC10460.1"/>
    </source>
</evidence>
<dbReference type="InterPro" id="IPR036098">
    <property type="entry name" value="Thymidylate_synthase_ThyX_sf"/>
</dbReference>
<feature type="non-terminal residue" evidence="1">
    <location>
        <position position="1"/>
    </location>
</feature>
<dbReference type="EMBL" id="UINC01073802">
    <property type="protein sequence ID" value="SVC10460.1"/>
    <property type="molecule type" value="Genomic_DNA"/>
</dbReference>
<reference evidence="1" key="1">
    <citation type="submission" date="2018-05" db="EMBL/GenBank/DDBJ databases">
        <authorList>
            <person name="Lanie J.A."/>
            <person name="Ng W.-L."/>
            <person name="Kazmierczak K.M."/>
            <person name="Andrzejewski T.M."/>
            <person name="Davidsen T.M."/>
            <person name="Wayne K.J."/>
            <person name="Tettelin H."/>
            <person name="Glass J.I."/>
            <person name="Rusch D."/>
            <person name="Podicherti R."/>
            <person name="Tsui H.-C.T."/>
            <person name="Winkler M.E."/>
        </authorList>
    </citation>
    <scope>NUCLEOTIDE SEQUENCE</scope>
</reference>
<name>A0A382JE80_9ZZZZ</name>
<dbReference type="PANTHER" id="PTHR34934:SF1">
    <property type="entry name" value="FLAVIN-DEPENDENT THYMIDYLATE SYNTHASE"/>
    <property type="match status" value="1"/>
</dbReference>
<dbReference type="PROSITE" id="PS51331">
    <property type="entry name" value="THYX"/>
    <property type="match status" value="1"/>
</dbReference>
<proteinExistence type="predicted"/>
<accession>A0A382JE80</accession>
<dbReference type="CDD" id="cd20175">
    <property type="entry name" value="ThyX"/>
    <property type="match status" value="1"/>
</dbReference>
<dbReference type="Gene3D" id="3.30.1360.170">
    <property type="match status" value="1"/>
</dbReference>
<sequence>SIQFHIKAPVFVARQLVKHQVGLVWNEVSRRYVDNAPEFYEPTEWRLTAENKKQGSSEETIPHNIKNFHRMCSEYYIAMLEEGIAPEMARMALPQSMMTEWYWSGTLYAFARVCNLRCKPDAQKETQMIASGIDTHCKEIFPYSWEALRDG</sequence>
<dbReference type="AlphaFoldDB" id="A0A382JE80"/>
<protein>
    <recommendedName>
        <fullName evidence="2">Thymidylate synthase (FAD)</fullName>
    </recommendedName>
</protein>
<dbReference type="GO" id="GO:0070402">
    <property type="term" value="F:NADPH binding"/>
    <property type="evidence" value="ECO:0007669"/>
    <property type="project" value="TreeGrafter"/>
</dbReference>
<dbReference type="GO" id="GO:0050797">
    <property type="term" value="F:thymidylate synthase (FAD) activity"/>
    <property type="evidence" value="ECO:0007669"/>
    <property type="project" value="InterPro"/>
</dbReference>
<dbReference type="GO" id="GO:0050660">
    <property type="term" value="F:flavin adenine dinucleotide binding"/>
    <property type="evidence" value="ECO:0007669"/>
    <property type="project" value="InterPro"/>
</dbReference>
<gene>
    <name evidence="1" type="ORF">METZ01_LOCUS263314</name>
</gene>
<evidence type="ECO:0008006" key="2">
    <source>
        <dbReference type="Google" id="ProtNLM"/>
    </source>
</evidence>
<dbReference type="Pfam" id="PF02511">
    <property type="entry name" value="Thy1"/>
    <property type="match status" value="1"/>
</dbReference>
<dbReference type="PANTHER" id="PTHR34934">
    <property type="entry name" value="FLAVIN-DEPENDENT THYMIDYLATE SYNTHASE"/>
    <property type="match status" value="1"/>
</dbReference>
<dbReference type="InterPro" id="IPR003669">
    <property type="entry name" value="Thymidylate_synthase_ThyX"/>
</dbReference>
<organism evidence="1">
    <name type="scientific">marine metagenome</name>
    <dbReference type="NCBI Taxonomy" id="408172"/>
    <lineage>
        <taxon>unclassified sequences</taxon>
        <taxon>metagenomes</taxon>
        <taxon>ecological metagenomes</taxon>
    </lineage>
</organism>
<dbReference type="GO" id="GO:0004799">
    <property type="term" value="F:thymidylate synthase activity"/>
    <property type="evidence" value="ECO:0007669"/>
    <property type="project" value="TreeGrafter"/>
</dbReference>
<dbReference type="NCBIfam" id="TIGR02170">
    <property type="entry name" value="thyX"/>
    <property type="match status" value="1"/>
</dbReference>
<dbReference type="GO" id="GO:0006231">
    <property type="term" value="P:dTMP biosynthetic process"/>
    <property type="evidence" value="ECO:0007669"/>
    <property type="project" value="InterPro"/>
</dbReference>
<dbReference type="SUPFAM" id="SSF69796">
    <property type="entry name" value="Thymidylate synthase-complementing protein Thy1"/>
    <property type="match status" value="1"/>
</dbReference>